<comment type="caution">
    <text evidence="1">The sequence shown here is derived from an EMBL/GenBank/DDBJ whole genome shotgun (WGS) entry which is preliminary data.</text>
</comment>
<protein>
    <submittedName>
        <fullName evidence="1">Uncharacterized protein</fullName>
    </submittedName>
</protein>
<dbReference type="EMBL" id="LXQA010328081">
    <property type="protein sequence ID" value="MCI44257.1"/>
    <property type="molecule type" value="Genomic_DNA"/>
</dbReference>
<dbReference type="AlphaFoldDB" id="A0A392S789"/>
<dbReference type="Proteomes" id="UP000265520">
    <property type="component" value="Unassembled WGS sequence"/>
</dbReference>
<keyword evidence="2" id="KW-1185">Reference proteome</keyword>
<accession>A0A392S789</accession>
<evidence type="ECO:0000313" key="1">
    <source>
        <dbReference type="EMBL" id="MCI44257.1"/>
    </source>
</evidence>
<feature type="non-terminal residue" evidence="1">
    <location>
        <position position="1"/>
    </location>
</feature>
<proteinExistence type="predicted"/>
<organism evidence="1 2">
    <name type="scientific">Trifolium medium</name>
    <dbReference type="NCBI Taxonomy" id="97028"/>
    <lineage>
        <taxon>Eukaryota</taxon>
        <taxon>Viridiplantae</taxon>
        <taxon>Streptophyta</taxon>
        <taxon>Embryophyta</taxon>
        <taxon>Tracheophyta</taxon>
        <taxon>Spermatophyta</taxon>
        <taxon>Magnoliopsida</taxon>
        <taxon>eudicotyledons</taxon>
        <taxon>Gunneridae</taxon>
        <taxon>Pentapetalae</taxon>
        <taxon>rosids</taxon>
        <taxon>fabids</taxon>
        <taxon>Fabales</taxon>
        <taxon>Fabaceae</taxon>
        <taxon>Papilionoideae</taxon>
        <taxon>50 kb inversion clade</taxon>
        <taxon>NPAAA clade</taxon>
        <taxon>Hologalegina</taxon>
        <taxon>IRL clade</taxon>
        <taxon>Trifolieae</taxon>
        <taxon>Trifolium</taxon>
    </lineage>
</organism>
<sequence>NEESDNTKERTAFWMEQRRERLKEMKAAKETGRTAKGIF</sequence>
<name>A0A392S789_9FABA</name>
<evidence type="ECO:0000313" key="2">
    <source>
        <dbReference type="Proteomes" id="UP000265520"/>
    </source>
</evidence>
<reference evidence="1 2" key="1">
    <citation type="journal article" date="2018" name="Front. Plant Sci.">
        <title>Red Clover (Trifolium pratense) and Zigzag Clover (T. medium) - A Picture of Genomic Similarities and Differences.</title>
        <authorList>
            <person name="Dluhosova J."/>
            <person name="Istvanek J."/>
            <person name="Nedelnik J."/>
            <person name="Repkova J."/>
        </authorList>
    </citation>
    <scope>NUCLEOTIDE SEQUENCE [LARGE SCALE GENOMIC DNA]</scope>
    <source>
        <strain evidence="2">cv. 10/8</strain>
        <tissue evidence="1">Leaf</tissue>
    </source>
</reference>